<dbReference type="GO" id="GO:0016877">
    <property type="term" value="F:ligase activity, forming carbon-sulfur bonds"/>
    <property type="evidence" value="ECO:0007669"/>
    <property type="project" value="UniProtKB-ARBA"/>
</dbReference>
<dbReference type="SUPFAM" id="SSF56801">
    <property type="entry name" value="Acetyl-CoA synthetase-like"/>
    <property type="match status" value="1"/>
</dbReference>
<reference evidence="3" key="1">
    <citation type="submission" date="2022-04" db="EMBL/GenBank/DDBJ databases">
        <title>Roseomonas acroporae sp. nov., isolated from coral Acropora digitifera.</title>
        <authorList>
            <person name="Sun H."/>
        </authorList>
    </citation>
    <scope>NUCLEOTIDE SEQUENCE</scope>
    <source>
        <strain evidence="3">NAR14</strain>
    </source>
</reference>
<dbReference type="InterPro" id="IPR000873">
    <property type="entry name" value="AMP-dep_synth/lig_dom"/>
</dbReference>
<dbReference type="RefSeq" id="WP_248665027.1">
    <property type="nucleotide sequence ID" value="NZ_JALPRX010000002.1"/>
</dbReference>
<dbReference type="Pfam" id="PF13193">
    <property type="entry name" value="AMP-binding_C"/>
    <property type="match status" value="1"/>
</dbReference>
<evidence type="ECO:0000313" key="4">
    <source>
        <dbReference type="Proteomes" id="UP001139516"/>
    </source>
</evidence>
<name>A0A9X1Y6G0_9PROT</name>
<feature type="domain" description="AMP-binding enzyme C-terminal" evidence="2">
    <location>
        <begin position="437"/>
        <end position="512"/>
    </location>
</feature>
<proteinExistence type="predicted"/>
<dbReference type="InterPro" id="IPR042099">
    <property type="entry name" value="ANL_N_sf"/>
</dbReference>
<dbReference type="AlphaFoldDB" id="A0A9X1Y6G0"/>
<dbReference type="PANTHER" id="PTHR43767">
    <property type="entry name" value="LONG-CHAIN-FATTY-ACID--COA LIGASE"/>
    <property type="match status" value="1"/>
</dbReference>
<organism evidence="3 4">
    <name type="scientific">Roseomonas acroporae</name>
    <dbReference type="NCBI Taxonomy" id="2937791"/>
    <lineage>
        <taxon>Bacteria</taxon>
        <taxon>Pseudomonadati</taxon>
        <taxon>Pseudomonadota</taxon>
        <taxon>Alphaproteobacteria</taxon>
        <taxon>Acetobacterales</taxon>
        <taxon>Roseomonadaceae</taxon>
        <taxon>Roseomonas</taxon>
    </lineage>
</organism>
<gene>
    <name evidence="3" type="ORF">M0638_00695</name>
</gene>
<comment type="caution">
    <text evidence="3">The sequence shown here is derived from an EMBL/GenBank/DDBJ whole genome shotgun (WGS) entry which is preliminary data.</text>
</comment>
<accession>A0A9X1Y6G0</accession>
<dbReference type="Pfam" id="PF00501">
    <property type="entry name" value="AMP-binding"/>
    <property type="match status" value="1"/>
</dbReference>
<dbReference type="Gene3D" id="3.30.300.30">
    <property type="match status" value="1"/>
</dbReference>
<dbReference type="EMBL" id="JALPRX010000002">
    <property type="protein sequence ID" value="MCK8782897.1"/>
    <property type="molecule type" value="Genomic_DNA"/>
</dbReference>
<feature type="domain" description="AMP-dependent synthetase/ligase" evidence="1">
    <location>
        <begin position="31"/>
        <end position="387"/>
    </location>
</feature>
<dbReference type="InterPro" id="IPR025110">
    <property type="entry name" value="AMP-bd_C"/>
</dbReference>
<dbReference type="InterPro" id="IPR050237">
    <property type="entry name" value="ATP-dep_AMP-bd_enzyme"/>
</dbReference>
<dbReference type="PANTHER" id="PTHR43767:SF7">
    <property type="entry name" value="MEDIUM_LONG-CHAIN-FATTY-ACID--COA LIGASE FADD8"/>
    <property type="match status" value="1"/>
</dbReference>
<evidence type="ECO:0000313" key="3">
    <source>
        <dbReference type="EMBL" id="MCK8782897.1"/>
    </source>
</evidence>
<evidence type="ECO:0000259" key="2">
    <source>
        <dbReference type="Pfam" id="PF13193"/>
    </source>
</evidence>
<dbReference type="Proteomes" id="UP001139516">
    <property type="component" value="Unassembled WGS sequence"/>
</dbReference>
<dbReference type="PROSITE" id="PS00455">
    <property type="entry name" value="AMP_BINDING"/>
    <property type="match status" value="1"/>
</dbReference>
<dbReference type="InterPro" id="IPR045851">
    <property type="entry name" value="AMP-bd_C_sf"/>
</dbReference>
<protein>
    <submittedName>
        <fullName evidence="3">AMP-binding protein</fullName>
    </submittedName>
</protein>
<sequence>MTTPPDAAIPAPPAMATAGVTIGHLALQGLARRRDRPAFVQDGRAWSRAAIADAILSMARALRTLGLRPGEGVSALVANRPEAFVLRTAAQLVGCRYTALNLMAGPEDLAHILQDAEIRLLAHDPDQAGRAHAAAEAAGCPLVLSLGGGEGRRRDLLEAAAHESADPFPPLAREFDLGQLSFTGGTTGRPKGVMLPHRSLVQCAMMMLAEYDWPAAPRMLLATPMSHAAGSMVVPTLLKGGTVHVLSRFEPERFIEAVERDGANCAFGVPTMIRALLAAPGLGRARMRSMETFIYGASPIAPATLLEAMERIGPCFMQLYGQTEAPNTICCLRRADHDPARPDLLSSCGLPMAGVSVRLLDEAGNDVPEGEPGELCVQGRLVMDGYWKRPAETAEALRGGWLHTGDVARRDADGYLHIVDRRKDMIISGGFNVYPREVEDALATHPEVAASAVIGVPDAHWGEAVAAFVVPRAGCAPSPEALAEHVAARKGKVQAPKRVVFVDALPTTPVGKVDKKALRAPHWGEGRQVG</sequence>
<evidence type="ECO:0000259" key="1">
    <source>
        <dbReference type="Pfam" id="PF00501"/>
    </source>
</evidence>
<dbReference type="Gene3D" id="3.40.50.12780">
    <property type="entry name" value="N-terminal domain of ligase-like"/>
    <property type="match status" value="1"/>
</dbReference>
<keyword evidence="4" id="KW-1185">Reference proteome</keyword>
<dbReference type="InterPro" id="IPR020845">
    <property type="entry name" value="AMP-binding_CS"/>
</dbReference>